<organism evidence="2 3">
    <name type="scientific">Bradyrhizobium canariense</name>
    <dbReference type="NCBI Taxonomy" id="255045"/>
    <lineage>
        <taxon>Bacteria</taxon>
        <taxon>Pseudomonadati</taxon>
        <taxon>Pseudomonadota</taxon>
        <taxon>Alphaproteobacteria</taxon>
        <taxon>Hyphomicrobiales</taxon>
        <taxon>Nitrobacteraceae</taxon>
        <taxon>Bradyrhizobium</taxon>
    </lineage>
</organism>
<dbReference type="SUPFAM" id="SSF53335">
    <property type="entry name" value="S-adenosyl-L-methionine-dependent methyltransferases"/>
    <property type="match status" value="1"/>
</dbReference>
<protein>
    <submittedName>
        <fullName evidence="2">Methyltransferase domain-containing protein</fullName>
    </submittedName>
</protein>
<dbReference type="EMBL" id="LT629750">
    <property type="protein sequence ID" value="SDS77322.1"/>
    <property type="molecule type" value="Genomic_DNA"/>
</dbReference>
<dbReference type="GO" id="GO:0032259">
    <property type="term" value="P:methylation"/>
    <property type="evidence" value="ECO:0007669"/>
    <property type="project" value="UniProtKB-KW"/>
</dbReference>
<sequence length="220" mass="24318">MRSSSDFDSFYQAPDPWGIETATRRDKALATVIGPFVEGRSALELGCGEGHLTATVFRKARSVKGIDISPLAISRATSRFIPNASFQVADFLDVSFADYDVIAAIECLYYLSPAEQEAFYRKMVSEHPGKIFILSGPIIGTNEHRTYFTHAGIEQTFARHGLSLIKWRNLNANRNAGAVATIAAAASRLPLRNKVLEMLPEKFVNQRCYVAQCPTRTNAL</sequence>
<keyword evidence="2" id="KW-0808">Transferase</keyword>
<keyword evidence="3" id="KW-1185">Reference proteome</keyword>
<gene>
    <name evidence="2" type="ORF">SAMN05444158_3153</name>
</gene>
<name>A0A1H1UXR1_9BRAD</name>
<dbReference type="AlphaFoldDB" id="A0A1H1UXR1"/>
<dbReference type="Pfam" id="PF13649">
    <property type="entry name" value="Methyltransf_25"/>
    <property type="match status" value="1"/>
</dbReference>
<proteinExistence type="predicted"/>
<evidence type="ECO:0000313" key="2">
    <source>
        <dbReference type="EMBL" id="SDS77322.1"/>
    </source>
</evidence>
<dbReference type="Proteomes" id="UP000243904">
    <property type="component" value="Chromosome I"/>
</dbReference>
<dbReference type="InterPro" id="IPR041698">
    <property type="entry name" value="Methyltransf_25"/>
</dbReference>
<dbReference type="InterPro" id="IPR029063">
    <property type="entry name" value="SAM-dependent_MTases_sf"/>
</dbReference>
<dbReference type="RefSeq" id="WP_167558735.1">
    <property type="nucleotide sequence ID" value="NZ_LT629750.1"/>
</dbReference>
<dbReference type="CDD" id="cd02440">
    <property type="entry name" value="AdoMet_MTases"/>
    <property type="match status" value="1"/>
</dbReference>
<reference evidence="3" key="1">
    <citation type="submission" date="2016-10" db="EMBL/GenBank/DDBJ databases">
        <authorList>
            <person name="Varghese N."/>
            <person name="Submissions S."/>
        </authorList>
    </citation>
    <scope>NUCLEOTIDE SEQUENCE [LARGE SCALE GENOMIC DNA]</scope>
    <source>
        <strain evidence="3">GAS369</strain>
    </source>
</reference>
<accession>A0A1H1UXR1</accession>
<evidence type="ECO:0000259" key="1">
    <source>
        <dbReference type="Pfam" id="PF13649"/>
    </source>
</evidence>
<dbReference type="Gene3D" id="3.40.50.150">
    <property type="entry name" value="Vaccinia Virus protein VP39"/>
    <property type="match status" value="1"/>
</dbReference>
<keyword evidence="2" id="KW-0489">Methyltransferase</keyword>
<evidence type="ECO:0000313" key="3">
    <source>
        <dbReference type="Proteomes" id="UP000243904"/>
    </source>
</evidence>
<dbReference type="GO" id="GO:0008168">
    <property type="term" value="F:methyltransferase activity"/>
    <property type="evidence" value="ECO:0007669"/>
    <property type="project" value="UniProtKB-KW"/>
</dbReference>
<feature type="domain" description="Methyltransferase" evidence="1">
    <location>
        <begin position="43"/>
        <end position="124"/>
    </location>
</feature>